<protein>
    <submittedName>
        <fullName evidence="1">Uncharacterized protein</fullName>
    </submittedName>
</protein>
<evidence type="ECO:0000313" key="2">
    <source>
        <dbReference type="Proteomes" id="UP000729701"/>
    </source>
</evidence>
<dbReference type="Proteomes" id="UP000729701">
    <property type="component" value="Unassembled WGS sequence"/>
</dbReference>
<comment type="caution">
    <text evidence="1">The sequence shown here is derived from an EMBL/GenBank/DDBJ whole genome shotgun (WGS) entry which is preliminary data.</text>
</comment>
<proteinExistence type="predicted"/>
<accession>A0A951UVL4</accession>
<dbReference type="EMBL" id="JAHHGZ010000039">
    <property type="protein sequence ID" value="MBW4671127.1"/>
    <property type="molecule type" value="Genomic_DNA"/>
</dbReference>
<reference evidence="1" key="2">
    <citation type="journal article" date="2022" name="Microbiol. Resour. Announc.">
        <title>Metagenome Sequencing to Explore Phylogenomics of Terrestrial Cyanobacteria.</title>
        <authorList>
            <person name="Ward R.D."/>
            <person name="Stajich J.E."/>
            <person name="Johansen J.R."/>
            <person name="Huntemann M."/>
            <person name="Clum A."/>
            <person name="Foster B."/>
            <person name="Foster B."/>
            <person name="Roux S."/>
            <person name="Palaniappan K."/>
            <person name="Varghese N."/>
            <person name="Mukherjee S."/>
            <person name="Reddy T.B.K."/>
            <person name="Daum C."/>
            <person name="Copeland A."/>
            <person name="Chen I.A."/>
            <person name="Ivanova N.N."/>
            <person name="Kyrpides N.C."/>
            <person name="Shapiro N."/>
            <person name="Eloe-Fadrosh E.A."/>
            <person name="Pietrasiak N."/>
        </authorList>
    </citation>
    <scope>NUCLEOTIDE SEQUENCE</scope>
    <source>
        <strain evidence="1">GSE-NOS-MK-12-04C</strain>
    </source>
</reference>
<reference evidence="1" key="1">
    <citation type="submission" date="2021-05" db="EMBL/GenBank/DDBJ databases">
        <authorList>
            <person name="Pietrasiak N."/>
            <person name="Ward R."/>
            <person name="Stajich J.E."/>
            <person name="Kurbessoian T."/>
        </authorList>
    </citation>
    <scope>NUCLEOTIDE SEQUENCE</scope>
    <source>
        <strain evidence="1">GSE-NOS-MK-12-04C</strain>
    </source>
</reference>
<gene>
    <name evidence="1" type="ORF">KME60_27810</name>
</gene>
<organism evidence="1 2">
    <name type="scientific">Cyanomargarita calcarea GSE-NOS-MK-12-04C</name>
    <dbReference type="NCBI Taxonomy" id="2839659"/>
    <lineage>
        <taxon>Bacteria</taxon>
        <taxon>Bacillati</taxon>
        <taxon>Cyanobacteriota</taxon>
        <taxon>Cyanophyceae</taxon>
        <taxon>Nostocales</taxon>
        <taxon>Cyanomargaritaceae</taxon>
        <taxon>Cyanomargarita</taxon>
    </lineage>
</organism>
<dbReference type="AlphaFoldDB" id="A0A951UVL4"/>
<name>A0A951UVL4_9CYAN</name>
<sequence>MRLEPNRVPFPSIPETLKTEFSLSELSLRPFGYCAEDREVNFNQPLRPYLEVEILECCTDDRRGAKPNSQFFWNMEIGKRIECLLTIATVRDRDAFMIPLRCLNSACQEGIEIDFSMEEISELQSLKNAEKFPEILVGHQTVRIRRPKGSDQLKWLEQSFKDEHTATQVMLKTLVREDDRLKLDSDAIAQGEWIPAFNQTMEEIDPLVNFQVEVQCPYCGAKDSHSIDFGAFALERFRNTQQQLLDMVHRLASRYHWNESEIFAIPAWRRESYLARLDREEH</sequence>
<evidence type="ECO:0000313" key="1">
    <source>
        <dbReference type="EMBL" id="MBW4671127.1"/>
    </source>
</evidence>